<dbReference type="EC" id="2.4.1.-" evidence="8"/>
<reference evidence="9 10" key="1">
    <citation type="submission" date="2024-11" db="EMBL/GenBank/DDBJ databases">
        <title>Chromosome-level genome assembly of Eucalyptus globulus Labill. provides insights into its genome evolution.</title>
        <authorList>
            <person name="Li X."/>
        </authorList>
    </citation>
    <scope>NUCLEOTIDE SEQUENCE [LARGE SCALE GENOMIC DNA]</scope>
    <source>
        <strain evidence="9">CL2024</strain>
        <tissue evidence="9">Fresh tender leaves</tissue>
    </source>
</reference>
<gene>
    <name evidence="9" type="ORF">ACJRO7_022290</name>
</gene>
<evidence type="ECO:0000256" key="2">
    <source>
        <dbReference type="ARBA" id="ARBA00007647"/>
    </source>
</evidence>
<protein>
    <recommendedName>
        <fullName evidence="8">Glycosyltransferase family 92 protein</fullName>
        <ecNumber evidence="8">2.4.1.-</ecNumber>
    </recommendedName>
</protein>
<evidence type="ECO:0000256" key="3">
    <source>
        <dbReference type="ARBA" id="ARBA00022676"/>
    </source>
</evidence>
<accession>A0ABD3KMQ7</accession>
<evidence type="ECO:0000313" key="9">
    <source>
        <dbReference type="EMBL" id="KAL3741151.1"/>
    </source>
</evidence>
<keyword evidence="10" id="KW-1185">Reference proteome</keyword>
<comment type="caution">
    <text evidence="9">The sequence shown here is derived from an EMBL/GenBank/DDBJ whole genome shotgun (WGS) entry which is preliminary data.</text>
</comment>
<evidence type="ECO:0000256" key="8">
    <source>
        <dbReference type="RuleBase" id="RU366017"/>
    </source>
</evidence>
<evidence type="ECO:0000256" key="4">
    <source>
        <dbReference type="ARBA" id="ARBA00022679"/>
    </source>
</evidence>
<dbReference type="EMBL" id="JBJKBG010000005">
    <property type="protein sequence ID" value="KAL3741151.1"/>
    <property type="molecule type" value="Genomic_DNA"/>
</dbReference>
<dbReference type="AlphaFoldDB" id="A0ABD3KMQ7"/>
<dbReference type="GO" id="GO:0016020">
    <property type="term" value="C:membrane"/>
    <property type="evidence" value="ECO:0007669"/>
    <property type="project" value="UniProtKB-SubCell"/>
</dbReference>
<proteinExistence type="inferred from homology"/>
<comment type="subcellular location">
    <subcellularLocation>
        <location evidence="1">Membrane</location>
        <topology evidence="1">Single-pass membrane protein</topology>
    </subcellularLocation>
</comment>
<dbReference type="PANTHER" id="PTHR21461">
    <property type="entry name" value="GLYCOSYLTRANSFERASE FAMILY 92 PROTEIN"/>
    <property type="match status" value="1"/>
</dbReference>
<dbReference type="InterPro" id="IPR008166">
    <property type="entry name" value="Glyco_transf_92"/>
</dbReference>
<name>A0ABD3KMQ7_EUCGL</name>
<dbReference type="Proteomes" id="UP001634007">
    <property type="component" value="Unassembled WGS sequence"/>
</dbReference>
<comment type="similarity">
    <text evidence="2 8">Belongs to the glycosyltransferase 92 family.</text>
</comment>
<feature type="transmembrane region" description="Helical" evidence="8">
    <location>
        <begin position="32"/>
        <end position="50"/>
    </location>
</feature>
<dbReference type="Pfam" id="PF01697">
    <property type="entry name" value="Glyco_transf_92"/>
    <property type="match status" value="1"/>
</dbReference>
<evidence type="ECO:0000256" key="1">
    <source>
        <dbReference type="ARBA" id="ARBA00004167"/>
    </source>
</evidence>
<keyword evidence="6 8" id="KW-1133">Transmembrane helix</keyword>
<evidence type="ECO:0000313" key="10">
    <source>
        <dbReference type="Proteomes" id="UP001634007"/>
    </source>
</evidence>
<keyword evidence="5 8" id="KW-0812">Transmembrane</keyword>
<dbReference type="GO" id="GO:0016757">
    <property type="term" value="F:glycosyltransferase activity"/>
    <property type="evidence" value="ECO:0007669"/>
    <property type="project" value="UniProtKB-UniRule"/>
</dbReference>
<keyword evidence="3 8" id="KW-0328">Glycosyltransferase</keyword>
<dbReference type="PANTHER" id="PTHR21461:SF12">
    <property type="entry name" value="GALACTAN BETA-1,4-GALACTOSYLTRANSFERASE GALS2"/>
    <property type="match status" value="1"/>
</dbReference>
<evidence type="ECO:0000256" key="5">
    <source>
        <dbReference type="ARBA" id="ARBA00022692"/>
    </source>
</evidence>
<organism evidence="9 10">
    <name type="scientific">Eucalyptus globulus</name>
    <name type="common">Tasmanian blue gum</name>
    <dbReference type="NCBI Taxonomy" id="34317"/>
    <lineage>
        <taxon>Eukaryota</taxon>
        <taxon>Viridiplantae</taxon>
        <taxon>Streptophyta</taxon>
        <taxon>Embryophyta</taxon>
        <taxon>Tracheophyta</taxon>
        <taxon>Spermatophyta</taxon>
        <taxon>Magnoliopsida</taxon>
        <taxon>eudicotyledons</taxon>
        <taxon>Gunneridae</taxon>
        <taxon>Pentapetalae</taxon>
        <taxon>rosids</taxon>
        <taxon>malvids</taxon>
        <taxon>Myrtales</taxon>
        <taxon>Myrtaceae</taxon>
        <taxon>Myrtoideae</taxon>
        <taxon>Eucalypteae</taxon>
        <taxon>Eucalyptus</taxon>
    </lineage>
</organism>
<keyword evidence="4 8" id="KW-0808">Transferase</keyword>
<sequence>MGKEGDKAERAGGGDRKMFVGVVWNCATELKILLTALLVLCSVATLLQFFPSRFSLSSSDLRLCISRISPPLSPTPSLLSLASPSPSSSPTADAAAAAAAAAALPPVALSSPRPPPPAVDREQVLPGGVIKRVFNPYGSAAYNFITMSSYRGGPNTFAVVGLASKPLHLYSKPSYQCQWVPRPGGSDSTPVSTAVGYKILPDWGYGRVYTVVVVNCTFPDPVVNADNSGGKLLLLASTAGGGDRNFNFTDTMEVLTEEPGSLDLSVFSSTPKYDYFYCGSPLYGNLSPQRVREWMAFHVRLFGGRSHFVIYDAGGIHEEVLEVLRPWMELGYVTLQDVRDQERFDGYYHNQFMVVNDCLHRYKFMTKWMFFFDVDEFIYVPPKNTLRSVLDSLSEYSQITIEQMPMSNKLCFVDEAGAGRTYRKWGFEKLVYKDVKRGIRRDRKYAVQPRAVYATGVHMSQNLKGRTNHKTERRIKYFHYHGTIAERREPCRNLVNSTEITFDRVPYVLDTTMRDAGGAVKRFEFKMIGDRLQRTRQ</sequence>
<evidence type="ECO:0000256" key="7">
    <source>
        <dbReference type="ARBA" id="ARBA00023136"/>
    </source>
</evidence>
<keyword evidence="7 8" id="KW-0472">Membrane</keyword>
<evidence type="ECO:0000256" key="6">
    <source>
        <dbReference type="ARBA" id="ARBA00022989"/>
    </source>
</evidence>